<sequence>MQYKTSLLAAALVGFAQAQTPSEFVPNVNAKLDVMFNSTVVGTPGQLLSKAATATQPSLALSSDLLSSSDTYMFVMLDLDVPPANGTTERRVLLHAMITDFKATQQQVEGSSTLLASTATGPAAYLPPGPPATDTKAHRYVELLFQQPAGFNVQTSDFPSVQDRINFDLAAFATENSVDAPVAANFFTVDGRATTAASGTPTTSGGIAGNTLTPFEGAAGRMMLPCGWAASLGAVMLLTM</sequence>
<evidence type="ECO:0000256" key="1">
    <source>
        <dbReference type="SAM" id="SignalP"/>
    </source>
</evidence>
<keyword evidence="1" id="KW-0732">Signal</keyword>
<dbReference type="InterPro" id="IPR035810">
    <property type="entry name" value="PEBP_euk"/>
</dbReference>
<dbReference type="AlphaFoldDB" id="A0A6A7ARH2"/>
<dbReference type="OrthoDB" id="2506647at2759"/>
<dbReference type="Pfam" id="PF01161">
    <property type="entry name" value="PBP"/>
    <property type="match status" value="1"/>
</dbReference>
<feature type="non-terminal residue" evidence="2">
    <location>
        <position position="240"/>
    </location>
</feature>
<proteinExistence type="predicted"/>
<reference evidence="2" key="1">
    <citation type="submission" date="2020-01" db="EMBL/GenBank/DDBJ databases">
        <authorList>
            <consortium name="DOE Joint Genome Institute"/>
            <person name="Haridas S."/>
            <person name="Albert R."/>
            <person name="Binder M."/>
            <person name="Bloem J."/>
            <person name="Labutti K."/>
            <person name="Salamov A."/>
            <person name="Andreopoulos B."/>
            <person name="Baker S.E."/>
            <person name="Barry K."/>
            <person name="Bills G."/>
            <person name="Bluhm B.H."/>
            <person name="Cannon C."/>
            <person name="Castanera R."/>
            <person name="Culley D.E."/>
            <person name="Daum C."/>
            <person name="Ezra D."/>
            <person name="Gonzalez J.B."/>
            <person name="Henrissat B."/>
            <person name="Kuo A."/>
            <person name="Liang C."/>
            <person name="Lipzen A."/>
            <person name="Lutzoni F."/>
            <person name="Magnuson J."/>
            <person name="Mondo S."/>
            <person name="Nolan M."/>
            <person name="Ohm R."/>
            <person name="Pangilinan J."/>
            <person name="Park H.-J."/>
            <person name="Ramirez L."/>
            <person name="Alfaro M."/>
            <person name="Sun H."/>
            <person name="Tritt A."/>
            <person name="Yoshinaga Y."/>
            <person name="Zwiers L.-H."/>
            <person name="Turgeon B.G."/>
            <person name="Goodwin S.B."/>
            <person name="Spatafora J.W."/>
            <person name="Crous P.W."/>
            <person name="Grigoriev I.V."/>
        </authorList>
    </citation>
    <scope>NUCLEOTIDE SEQUENCE</scope>
    <source>
        <strain evidence="2">IPT5</strain>
    </source>
</reference>
<dbReference type="GO" id="GO:0030162">
    <property type="term" value="P:regulation of proteolysis"/>
    <property type="evidence" value="ECO:0007669"/>
    <property type="project" value="TreeGrafter"/>
</dbReference>
<dbReference type="Gene3D" id="3.90.280.10">
    <property type="entry name" value="PEBP-like"/>
    <property type="match status" value="1"/>
</dbReference>
<dbReference type="InterPro" id="IPR036610">
    <property type="entry name" value="PEBP-like_sf"/>
</dbReference>
<dbReference type="PANTHER" id="PTHR11362">
    <property type="entry name" value="PHOSPHATIDYLETHANOLAMINE-BINDING PROTEIN"/>
    <property type="match status" value="1"/>
</dbReference>
<dbReference type="PANTHER" id="PTHR11362:SF141">
    <property type="entry name" value="PHOSPHATIDYLETHANOLAMINE-BINDING PROTEIN"/>
    <property type="match status" value="1"/>
</dbReference>
<dbReference type="GO" id="GO:0005543">
    <property type="term" value="F:phospholipid binding"/>
    <property type="evidence" value="ECO:0007669"/>
    <property type="project" value="TreeGrafter"/>
</dbReference>
<organism evidence="2 3">
    <name type="scientific">Plenodomus tracheiphilus IPT5</name>
    <dbReference type="NCBI Taxonomy" id="1408161"/>
    <lineage>
        <taxon>Eukaryota</taxon>
        <taxon>Fungi</taxon>
        <taxon>Dikarya</taxon>
        <taxon>Ascomycota</taxon>
        <taxon>Pezizomycotina</taxon>
        <taxon>Dothideomycetes</taxon>
        <taxon>Pleosporomycetidae</taxon>
        <taxon>Pleosporales</taxon>
        <taxon>Pleosporineae</taxon>
        <taxon>Leptosphaeriaceae</taxon>
        <taxon>Plenodomus</taxon>
    </lineage>
</organism>
<gene>
    <name evidence="2" type="ORF">T440DRAFT_436016</name>
</gene>
<keyword evidence="3" id="KW-1185">Reference proteome</keyword>
<evidence type="ECO:0000313" key="3">
    <source>
        <dbReference type="Proteomes" id="UP000799423"/>
    </source>
</evidence>
<feature type="signal peptide" evidence="1">
    <location>
        <begin position="1"/>
        <end position="18"/>
    </location>
</feature>
<dbReference type="GO" id="GO:0046578">
    <property type="term" value="P:regulation of Ras protein signal transduction"/>
    <property type="evidence" value="ECO:0007669"/>
    <property type="project" value="TreeGrafter"/>
</dbReference>
<dbReference type="InterPro" id="IPR008914">
    <property type="entry name" value="PEBP"/>
</dbReference>
<dbReference type="SUPFAM" id="SSF49777">
    <property type="entry name" value="PEBP-like"/>
    <property type="match status" value="1"/>
</dbReference>
<name>A0A6A7ARH2_9PLEO</name>
<dbReference type="GO" id="GO:0030414">
    <property type="term" value="F:peptidase inhibitor activity"/>
    <property type="evidence" value="ECO:0007669"/>
    <property type="project" value="TreeGrafter"/>
</dbReference>
<dbReference type="EMBL" id="MU006366">
    <property type="protein sequence ID" value="KAF2844715.1"/>
    <property type="molecule type" value="Genomic_DNA"/>
</dbReference>
<dbReference type="Proteomes" id="UP000799423">
    <property type="component" value="Unassembled WGS sequence"/>
</dbReference>
<accession>A0A6A7ARH2</accession>
<feature type="chain" id="PRO_5025369226" evidence="1">
    <location>
        <begin position="19"/>
        <end position="240"/>
    </location>
</feature>
<dbReference type="CDD" id="cd00866">
    <property type="entry name" value="PEBP_euk"/>
    <property type="match status" value="1"/>
</dbReference>
<protein>
    <submittedName>
        <fullName evidence="2">PEBP-like protein</fullName>
    </submittedName>
</protein>
<evidence type="ECO:0000313" key="2">
    <source>
        <dbReference type="EMBL" id="KAF2844715.1"/>
    </source>
</evidence>